<dbReference type="HOGENOM" id="CLU_2908127_0_0_1"/>
<evidence type="ECO:0000313" key="2">
    <source>
        <dbReference type="Proteomes" id="UP000008022"/>
    </source>
</evidence>
<sequence length="62" mass="6568">MLYELPPPARGGSALFARINTAAFDHVALASLVWELVMLVGPKPGDVGPTGRKPFYTPKASS</sequence>
<proteinExistence type="predicted"/>
<dbReference type="AlphaFoldDB" id="A0A0E0P6G4"/>
<reference evidence="1" key="2">
    <citation type="submission" date="2015-06" db="UniProtKB">
        <authorList>
            <consortium name="EnsemblPlants"/>
        </authorList>
    </citation>
    <scope>IDENTIFICATION</scope>
</reference>
<reference evidence="2" key="1">
    <citation type="submission" date="2013-06" db="EMBL/GenBank/DDBJ databases">
        <authorList>
            <person name="Zhao Q."/>
        </authorList>
    </citation>
    <scope>NUCLEOTIDE SEQUENCE</scope>
    <source>
        <strain evidence="2">cv. W1943</strain>
    </source>
</reference>
<keyword evidence="2" id="KW-1185">Reference proteome</keyword>
<organism evidence="1 2">
    <name type="scientific">Oryza rufipogon</name>
    <name type="common">Brownbeard rice</name>
    <name type="synonym">Asian wild rice</name>
    <dbReference type="NCBI Taxonomy" id="4529"/>
    <lineage>
        <taxon>Eukaryota</taxon>
        <taxon>Viridiplantae</taxon>
        <taxon>Streptophyta</taxon>
        <taxon>Embryophyta</taxon>
        <taxon>Tracheophyta</taxon>
        <taxon>Spermatophyta</taxon>
        <taxon>Magnoliopsida</taxon>
        <taxon>Liliopsida</taxon>
        <taxon>Poales</taxon>
        <taxon>Poaceae</taxon>
        <taxon>BOP clade</taxon>
        <taxon>Oryzoideae</taxon>
        <taxon>Oryzeae</taxon>
        <taxon>Oryzinae</taxon>
        <taxon>Oryza</taxon>
    </lineage>
</organism>
<dbReference type="Proteomes" id="UP000008022">
    <property type="component" value="Unassembled WGS sequence"/>
</dbReference>
<evidence type="ECO:0000313" key="1">
    <source>
        <dbReference type="EnsemblPlants" id="ORUFI04G06290.1"/>
    </source>
</evidence>
<accession>A0A0E0P6G4</accession>
<dbReference type="EnsemblPlants" id="ORUFI04G06290.1">
    <property type="protein sequence ID" value="ORUFI04G06290.1"/>
    <property type="gene ID" value="ORUFI04G06290"/>
</dbReference>
<protein>
    <submittedName>
        <fullName evidence="1">Uncharacterized protein</fullName>
    </submittedName>
</protein>
<dbReference type="Gramene" id="ORUFI04G06290.1">
    <property type="protein sequence ID" value="ORUFI04G06290.1"/>
    <property type="gene ID" value="ORUFI04G06290"/>
</dbReference>
<name>A0A0E0P6G4_ORYRU</name>